<dbReference type="KEGG" id="mpw:MPR_1613"/>
<evidence type="ECO:0000259" key="1">
    <source>
        <dbReference type="PROSITE" id="PS50206"/>
    </source>
</evidence>
<accession>A0AAJ4W1I2</accession>
<dbReference type="RefSeq" id="WP_041891234.1">
    <property type="nucleotide sequence ID" value="NZ_CP010817.1"/>
</dbReference>
<dbReference type="PANTHER" id="PTHR43031">
    <property type="entry name" value="FAD-DEPENDENT OXIDOREDUCTASE"/>
    <property type="match status" value="1"/>
</dbReference>
<keyword evidence="3" id="KW-1185">Reference proteome</keyword>
<dbReference type="SMART" id="SM00450">
    <property type="entry name" value="RHOD"/>
    <property type="match status" value="1"/>
</dbReference>
<dbReference type="AlphaFoldDB" id="A0AAJ4W1I2"/>
<sequence length="128" mass="14770">MKKYNAFWLSFIVTILVTVSGYSQEKAAHLLNNENFKKAIENTEVQLVDVRTDKEFSEGTIEYAKNINVLEDSFIDKTKELSKDEPVYIFCKSGKRSEKARNILLEQGFKTVYELDGGYAKWQEGNNK</sequence>
<reference evidence="2 3" key="1">
    <citation type="submission" date="2016-10" db="EMBL/GenBank/DDBJ databases">
        <authorList>
            <person name="Varghese N."/>
            <person name="Submissions S."/>
        </authorList>
    </citation>
    <scope>NUCLEOTIDE SEQUENCE [LARGE SCALE GENOMIC DNA]</scope>
    <source>
        <strain evidence="3">DSM 19823 / KCTC 23066 / CCTCC M 208030 / D25</strain>
    </source>
</reference>
<feature type="domain" description="Rhodanese" evidence="1">
    <location>
        <begin position="41"/>
        <end position="124"/>
    </location>
</feature>
<dbReference type="Proteomes" id="UP000183496">
    <property type="component" value="Unassembled WGS sequence"/>
</dbReference>
<evidence type="ECO:0000313" key="2">
    <source>
        <dbReference type="EMBL" id="SEQ22570.1"/>
    </source>
</evidence>
<dbReference type="InterPro" id="IPR001763">
    <property type="entry name" value="Rhodanese-like_dom"/>
</dbReference>
<proteinExistence type="predicted"/>
<dbReference type="InterPro" id="IPR050229">
    <property type="entry name" value="GlpE_sulfurtransferase"/>
</dbReference>
<name>A0AAJ4W1I2_MYRPR</name>
<dbReference type="EMBL" id="FOFY01000002">
    <property type="protein sequence ID" value="SEQ22570.1"/>
    <property type="molecule type" value="Genomic_DNA"/>
</dbReference>
<dbReference type="CDD" id="cd00158">
    <property type="entry name" value="RHOD"/>
    <property type="match status" value="1"/>
</dbReference>
<dbReference type="InterPro" id="IPR036873">
    <property type="entry name" value="Rhodanese-like_dom_sf"/>
</dbReference>
<dbReference type="PANTHER" id="PTHR43031:SF1">
    <property type="entry name" value="PYRIDINE NUCLEOTIDE-DISULPHIDE OXIDOREDUCTASE"/>
    <property type="match status" value="1"/>
</dbReference>
<dbReference type="SUPFAM" id="SSF52821">
    <property type="entry name" value="Rhodanese/Cell cycle control phosphatase"/>
    <property type="match status" value="1"/>
</dbReference>
<evidence type="ECO:0000313" key="3">
    <source>
        <dbReference type="Proteomes" id="UP000183496"/>
    </source>
</evidence>
<organism evidence="2 3">
    <name type="scientific">Myroides profundi</name>
    <dbReference type="NCBI Taxonomy" id="480520"/>
    <lineage>
        <taxon>Bacteria</taxon>
        <taxon>Pseudomonadati</taxon>
        <taxon>Bacteroidota</taxon>
        <taxon>Flavobacteriia</taxon>
        <taxon>Flavobacteriales</taxon>
        <taxon>Flavobacteriaceae</taxon>
        <taxon>Myroides</taxon>
    </lineage>
</organism>
<gene>
    <name evidence="2" type="ORF">SAMN04488089_102110</name>
</gene>
<dbReference type="Gene3D" id="3.40.250.10">
    <property type="entry name" value="Rhodanese-like domain"/>
    <property type="match status" value="1"/>
</dbReference>
<comment type="caution">
    <text evidence="2">The sequence shown here is derived from an EMBL/GenBank/DDBJ whole genome shotgun (WGS) entry which is preliminary data.</text>
</comment>
<dbReference type="Pfam" id="PF00581">
    <property type="entry name" value="Rhodanese"/>
    <property type="match status" value="1"/>
</dbReference>
<dbReference type="PROSITE" id="PS50206">
    <property type="entry name" value="RHODANESE_3"/>
    <property type="match status" value="1"/>
</dbReference>
<protein>
    <submittedName>
        <fullName evidence="2">Rhodanese-related sulfurtransferase</fullName>
    </submittedName>
</protein>